<dbReference type="EMBL" id="VSSQ01008146">
    <property type="protein sequence ID" value="MPM38027.1"/>
    <property type="molecule type" value="Genomic_DNA"/>
</dbReference>
<accession>A0A644ZBG0</accession>
<protein>
    <submittedName>
        <fullName evidence="1">Uncharacterized protein</fullName>
    </submittedName>
</protein>
<sequence length="60" mass="6406">MGSPSASTQSLAQRGSGWRGAILDDAIHGADIDSQFQCGSTGDREQLLLIVFGEKFNFFA</sequence>
<name>A0A644ZBG0_9ZZZZ</name>
<proteinExistence type="predicted"/>
<comment type="caution">
    <text evidence="1">The sequence shown here is derived from an EMBL/GenBank/DDBJ whole genome shotgun (WGS) entry which is preliminary data.</text>
</comment>
<reference evidence="1" key="1">
    <citation type="submission" date="2019-08" db="EMBL/GenBank/DDBJ databases">
        <authorList>
            <person name="Kucharzyk K."/>
            <person name="Murdoch R.W."/>
            <person name="Higgins S."/>
            <person name="Loffler F."/>
        </authorList>
    </citation>
    <scope>NUCLEOTIDE SEQUENCE</scope>
</reference>
<gene>
    <name evidence="1" type="ORF">SDC9_84650</name>
</gene>
<dbReference type="AlphaFoldDB" id="A0A644ZBG0"/>
<organism evidence="1">
    <name type="scientific">bioreactor metagenome</name>
    <dbReference type="NCBI Taxonomy" id="1076179"/>
    <lineage>
        <taxon>unclassified sequences</taxon>
        <taxon>metagenomes</taxon>
        <taxon>ecological metagenomes</taxon>
    </lineage>
</organism>
<evidence type="ECO:0000313" key="1">
    <source>
        <dbReference type="EMBL" id="MPM38027.1"/>
    </source>
</evidence>